<evidence type="ECO:0000256" key="5">
    <source>
        <dbReference type="ARBA" id="ARBA00022723"/>
    </source>
</evidence>
<keyword evidence="7 11" id="KW-0862">Zinc</keyword>
<proteinExistence type="inferred from homology"/>
<keyword evidence="5 11" id="KW-0479">Metal-binding</keyword>
<comment type="subcellular location">
    <subcellularLocation>
        <location evidence="1">Cytoplasm</location>
    </subcellularLocation>
</comment>
<reference evidence="13" key="1">
    <citation type="submission" date="2021-01" db="EMBL/GenBank/DDBJ databases">
        <authorList>
            <person name="Corre E."/>
            <person name="Pelletier E."/>
            <person name="Niang G."/>
            <person name="Scheremetjew M."/>
            <person name="Finn R."/>
            <person name="Kale V."/>
            <person name="Holt S."/>
            <person name="Cochrane G."/>
            <person name="Meng A."/>
            <person name="Brown T."/>
            <person name="Cohen L."/>
        </authorList>
    </citation>
    <scope>NUCLEOTIDE SEQUENCE</scope>
    <source>
        <strain evidence="13">GSBS06</strain>
    </source>
</reference>
<dbReference type="Gene3D" id="1.25.40.320">
    <property type="entry name" value="Peptidase M1, leukotriene A4 hydrolase/aminopeptidase C-terminal domain"/>
    <property type="match status" value="1"/>
</dbReference>
<dbReference type="Pfam" id="PF17900">
    <property type="entry name" value="Peptidase_M1_N"/>
    <property type="match status" value="1"/>
</dbReference>
<dbReference type="EMBL" id="HBIN01007340">
    <property type="protein sequence ID" value="CAE0435090.1"/>
    <property type="molecule type" value="Transcribed_RNA"/>
</dbReference>
<name>A0A7S3LM81_9STRA</name>
<dbReference type="GO" id="GO:0008270">
    <property type="term" value="F:zinc ion binding"/>
    <property type="evidence" value="ECO:0007669"/>
    <property type="project" value="InterPro"/>
</dbReference>
<feature type="binding site" evidence="11">
    <location>
        <position position="305"/>
    </location>
    <ligand>
        <name>Zn(2+)</name>
        <dbReference type="ChEBI" id="CHEBI:29105"/>
        <note>catalytic</note>
    </ligand>
</feature>
<dbReference type="Pfam" id="PF09127">
    <property type="entry name" value="Leuk-A4-hydro_C"/>
    <property type="match status" value="1"/>
</dbReference>
<dbReference type="GO" id="GO:0006508">
    <property type="term" value="P:proteolysis"/>
    <property type="evidence" value="ECO:0007669"/>
    <property type="project" value="UniProtKB-KW"/>
</dbReference>
<comment type="similarity">
    <text evidence="2">Belongs to the peptidase M1 family.</text>
</comment>
<dbReference type="Gene3D" id="2.60.40.1730">
    <property type="entry name" value="tricorn interacting facor f3 domain"/>
    <property type="match status" value="1"/>
</dbReference>
<comment type="cofactor">
    <cofactor evidence="11">
        <name>Zn(2+)</name>
        <dbReference type="ChEBI" id="CHEBI:29105"/>
    </cofactor>
    <text evidence="11">Binds 1 zinc ion per subunit.</text>
</comment>
<dbReference type="PANTHER" id="PTHR45726:SF3">
    <property type="entry name" value="LEUKOTRIENE A-4 HYDROLASE"/>
    <property type="match status" value="1"/>
</dbReference>
<evidence type="ECO:0000256" key="10">
    <source>
        <dbReference type="PIRSR" id="PIRSR634015-2"/>
    </source>
</evidence>
<dbReference type="Gene3D" id="1.10.390.10">
    <property type="entry name" value="Neutral Protease Domain 2"/>
    <property type="match status" value="1"/>
</dbReference>
<keyword evidence="6" id="KW-0378">Hydrolase</keyword>
<dbReference type="InterPro" id="IPR016024">
    <property type="entry name" value="ARM-type_fold"/>
</dbReference>
<evidence type="ECO:0000256" key="11">
    <source>
        <dbReference type="PIRSR" id="PIRSR634015-3"/>
    </source>
</evidence>
<dbReference type="FunFam" id="1.10.390.10:FF:000003">
    <property type="entry name" value="Leukotriene A(4) hydrolase"/>
    <property type="match status" value="1"/>
</dbReference>
<evidence type="ECO:0000256" key="1">
    <source>
        <dbReference type="ARBA" id="ARBA00004496"/>
    </source>
</evidence>
<feature type="domain" description="Peptidase M1 leukotriene A4 hydrolase/aminopeptidase C-terminal" evidence="12">
    <location>
        <begin position="480"/>
        <end position="627"/>
    </location>
</feature>
<dbReference type="FunFam" id="2.60.40.1730:FF:000004">
    <property type="entry name" value="Leukotriene A(4) hydrolase"/>
    <property type="match status" value="1"/>
</dbReference>
<dbReference type="InterPro" id="IPR049980">
    <property type="entry name" value="LTA4H_cat"/>
</dbReference>
<keyword evidence="8" id="KW-0482">Metalloprotease</keyword>
<dbReference type="FunFam" id="3.30.2010.30:FF:000001">
    <property type="entry name" value="Leukotriene A(4) hydrolase"/>
    <property type="match status" value="1"/>
</dbReference>
<dbReference type="AlphaFoldDB" id="A0A7S3LM81"/>
<evidence type="ECO:0000256" key="6">
    <source>
        <dbReference type="ARBA" id="ARBA00022801"/>
    </source>
</evidence>
<keyword evidence="4" id="KW-0645">Protease</keyword>
<feature type="binding site" evidence="10">
    <location>
        <begin position="582"/>
        <end position="584"/>
    </location>
    <ligand>
        <name>a peptide</name>
        <dbReference type="ChEBI" id="CHEBI:60466"/>
    </ligand>
</feature>
<evidence type="ECO:0000256" key="2">
    <source>
        <dbReference type="ARBA" id="ARBA00010136"/>
    </source>
</evidence>
<feature type="active site" description="Proton donor" evidence="9">
    <location>
        <position position="398"/>
    </location>
</feature>
<dbReference type="InterPro" id="IPR014782">
    <property type="entry name" value="Peptidase_M1_dom"/>
</dbReference>
<dbReference type="InterPro" id="IPR027268">
    <property type="entry name" value="Peptidase_M4/M1_CTD_sf"/>
</dbReference>
<dbReference type="GO" id="GO:0008237">
    <property type="term" value="F:metallopeptidase activity"/>
    <property type="evidence" value="ECO:0007669"/>
    <property type="project" value="UniProtKB-KW"/>
</dbReference>
<gene>
    <name evidence="13" type="ORF">ASTO00021_LOCUS5377</name>
</gene>
<keyword evidence="3" id="KW-0963">Cytoplasm</keyword>
<dbReference type="CDD" id="cd09599">
    <property type="entry name" value="M1_LTA4H"/>
    <property type="match status" value="1"/>
</dbReference>
<dbReference type="InterPro" id="IPR015211">
    <property type="entry name" value="Peptidase_M1_C"/>
</dbReference>
<feature type="active site" description="Proton acceptor" evidence="9">
    <location>
        <position position="306"/>
    </location>
</feature>
<evidence type="ECO:0000256" key="9">
    <source>
        <dbReference type="PIRSR" id="PIRSR634015-1"/>
    </source>
</evidence>
<feature type="binding site" evidence="11">
    <location>
        <position position="309"/>
    </location>
    <ligand>
        <name>Zn(2+)</name>
        <dbReference type="ChEBI" id="CHEBI:29105"/>
        <note>catalytic</note>
    </ligand>
</feature>
<dbReference type="GO" id="GO:0005829">
    <property type="term" value="C:cytosol"/>
    <property type="evidence" value="ECO:0007669"/>
    <property type="project" value="TreeGrafter"/>
</dbReference>
<dbReference type="Gene3D" id="3.30.2010.30">
    <property type="match status" value="1"/>
</dbReference>
<evidence type="ECO:0000259" key="12">
    <source>
        <dbReference type="SMART" id="SM01263"/>
    </source>
</evidence>
<dbReference type="InterPro" id="IPR001930">
    <property type="entry name" value="Peptidase_M1"/>
</dbReference>
<feature type="binding site" evidence="11">
    <location>
        <position position="328"/>
    </location>
    <ligand>
        <name>Zn(2+)</name>
        <dbReference type="ChEBI" id="CHEBI:29105"/>
        <note>catalytic</note>
    </ligand>
</feature>
<accession>A0A7S3LM81</accession>
<evidence type="ECO:0000256" key="7">
    <source>
        <dbReference type="ARBA" id="ARBA00022833"/>
    </source>
</evidence>
<feature type="binding site" evidence="10">
    <location>
        <begin position="138"/>
        <end position="140"/>
    </location>
    <ligand>
        <name>a peptide</name>
        <dbReference type="ChEBI" id="CHEBI:60466"/>
    </ligand>
</feature>
<dbReference type="SUPFAM" id="SSF55486">
    <property type="entry name" value="Metalloproteases ('zincins'), catalytic domain"/>
    <property type="match status" value="1"/>
</dbReference>
<dbReference type="PRINTS" id="PR00756">
    <property type="entry name" value="ALADIPTASE"/>
</dbReference>
<protein>
    <recommendedName>
        <fullName evidence="12">Peptidase M1 leukotriene A4 hydrolase/aminopeptidase C-terminal domain-containing protein</fullName>
    </recommendedName>
</protein>
<dbReference type="InterPro" id="IPR038502">
    <property type="entry name" value="M1_LTA-4_hydro/amino_C_sf"/>
</dbReference>
<feature type="binding site" evidence="10">
    <location>
        <begin position="276"/>
        <end position="281"/>
    </location>
    <ligand>
        <name>a peptide</name>
        <dbReference type="ChEBI" id="CHEBI:60466"/>
    </ligand>
</feature>
<evidence type="ECO:0000256" key="3">
    <source>
        <dbReference type="ARBA" id="ARBA00022490"/>
    </source>
</evidence>
<sequence>MVFDSTSYSNGDEAQVEHMSLNLRTDFDEFRLFGTVVVTVVAKKPTDKVILDTRKLTVNGISCVCAESKPLEYEQKEGSETFGSPLEIKLPEGTLAKAGDSCRISIDYSTAKGDDCSALQWLSTEQTADKKHPFLFSQCQAIHARSLVPCMDAPGLKFTYEAIVTVPAPLTCLMSAVRTGRYQCRSDESLFNGSRGTVFSFQQKIPIPSYLLAICCGFLESREIGPRSHVWSEPSAIDACAYEFAETEKLLKIAEDILGPYEWGTYDLLVLPPSFPYGGMENPCLTFVTPTLLAGDRSLVGVVAHEISHSWTGNLVTNETWDDFWMNEGFTVFAERKIMARALGSKKKGFDLKSIIGWNHLQDSVNHYGCDHCFTCLHIDHSRDGGVDPDDAFSSVPYEKGFNFLVHLEKIVGGPSVFEPFLKEYIKQYRLSTVTPMKFRNSFEAYMLSHGVAKESIEAVEWATWLHKPGMPKDPEFDRSLVEKADAVGDCWAGLNNEVKLSWDASDLKGWTTDMIVLALSRTILTVEDGTGSPDCAALDEAYGFSNVVNSEVLFKWLTLCIIKNYEPSHPVIVTFLTKQGRMKFVRPLYRSLFKAGGESAELAISTFKQHQSNYHSICQKMVSRDLGISK</sequence>
<dbReference type="InterPro" id="IPR042097">
    <property type="entry name" value="Aminopeptidase_N-like_N_sf"/>
</dbReference>
<evidence type="ECO:0000256" key="8">
    <source>
        <dbReference type="ARBA" id="ARBA00023049"/>
    </source>
</evidence>
<dbReference type="SUPFAM" id="SSF48371">
    <property type="entry name" value="ARM repeat"/>
    <property type="match status" value="1"/>
</dbReference>
<dbReference type="InterPro" id="IPR045357">
    <property type="entry name" value="Aminopeptidase_N-like_N"/>
</dbReference>
<organism evidence="13">
    <name type="scientific">Aplanochytrium stocchinoi</name>
    <dbReference type="NCBI Taxonomy" id="215587"/>
    <lineage>
        <taxon>Eukaryota</taxon>
        <taxon>Sar</taxon>
        <taxon>Stramenopiles</taxon>
        <taxon>Bigyra</taxon>
        <taxon>Labyrinthulomycetes</taxon>
        <taxon>Thraustochytrida</taxon>
        <taxon>Thraustochytriidae</taxon>
        <taxon>Aplanochytrium</taxon>
    </lineage>
</organism>
<evidence type="ECO:0000256" key="4">
    <source>
        <dbReference type="ARBA" id="ARBA00022670"/>
    </source>
</evidence>
<dbReference type="PANTHER" id="PTHR45726">
    <property type="entry name" value="LEUKOTRIENE A-4 HYDROLASE"/>
    <property type="match status" value="1"/>
</dbReference>
<evidence type="ECO:0000313" key="13">
    <source>
        <dbReference type="EMBL" id="CAE0435090.1"/>
    </source>
</evidence>
<dbReference type="SUPFAM" id="SSF63737">
    <property type="entry name" value="Leukotriene A4 hydrolase N-terminal domain"/>
    <property type="match status" value="1"/>
</dbReference>
<dbReference type="InterPro" id="IPR034015">
    <property type="entry name" value="M1_LTA4H"/>
</dbReference>
<dbReference type="SMART" id="SM01263">
    <property type="entry name" value="Leuk-A4-hydro_C"/>
    <property type="match status" value="1"/>
</dbReference>
<dbReference type="Pfam" id="PF01433">
    <property type="entry name" value="Peptidase_M1"/>
    <property type="match status" value="1"/>
</dbReference>